<keyword evidence="3" id="KW-1185">Reference proteome</keyword>
<evidence type="ECO:0000313" key="3">
    <source>
        <dbReference type="Proteomes" id="UP000823749"/>
    </source>
</evidence>
<dbReference type="PANTHER" id="PTHR34145">
    <property type="entry name" value="OS02G0105600 PROTEIN"/>
    <property type="match status" value="1"/>
</dbReference>
<feature type="domain" description="At1g61320/AtMIF1 LRR" evidence="1">
    <location>
        <begin position="44"/>
        <end position="125"/>
    </location>
</feature>
<sequence>MCPLAALYGSLSKRVSYLDERTDVSDSGNWNYPLTVEILHGYRLNSLTSLYLCHVDMTEEVHYYFLSVCPSLEELSVIDNKCLVNFSVSGPSLKLGHLEIQDKWNLEKLDVCDSNLVSFKYSGQKLLLVWVMLAL</sequence>
<organism evidence="2 3">
    <name type="scientific">Rhododendron griersonianum</name>
    <dbReference type="NCBI Taxonomy" id="479676"/>
    <lineage>
        <taxon>Eukaryota</taxon>
        <taxon>Viridiplantae</taxon>
        <taxon>Streptophyta</taxon>
        <taxon>Embryophyta</taxon>
        <taxon>Tracheophyta</taxon>
        <taxon>Spermatophyta</taxon>
        <taxon>Magnoliopsida</taxon>
        <taxon>eudicotyledons</taxon>
        <taxon>Gunneridae</taxon>
        <taxon>Pentapetalae</taxon>
        <taxon>asterids</taxon>
        <taxon>Ericales</taxon>
        <taxon>Ericaceae</taxon>
        <taxon>Ericoideae</taxon>
        <taxon>Rhodoreae</taxon>
        <taxon>Rhododendron</taxon>
    </lineage>
</organism>
<gene>
    <name evidence="2" type="ORF">RHGRI_002860</name>
</gene>
<comment type="caution">
    <text evidence="2">The sequence shown here is derived from an EMBL/GenBank/DDBJ whole genome shotgun (WGS) entry which is preliminary data.</text>
</comment>
<dbReference type="SUPFAM" id="SSF52047">
    <property type="entry name" value="RNI-like"/>
    <property type="match status" value="1"/>
</dbReference>
<dbReference type="AlphaFoldDB" id="A0AAV6LSQ2"/>
<dbReference type="Pfam" id="PF23622">
    <property type="entry name" value="LRR_At1g61320_AtMIF1"/>
    <property type="match status" value="1"/>
</dbReference>
<protein>
    <recommendedName>
        <fullName evidence="1">At1g61320/AtMIF1 LRR domain-containing protein</fullName>
    </recommendedName>
</protein>
<dbReference type="EMBL" id="JACTNZ010000001">
    <property type="protein sequence ID" value="KAG5567449.1"/>
    <property type="molecule type" value="Genomic_DNA"/>
</dbReference>
<evidence type="ECO:0000259" key="1">
    <source>
        <dbReference type="Pfam" id="PF23622"/>
    </source>
</evidence>
<dbReference type="InterPro" id="IPR055357">
    <property type="entry name" value="LRR_At1g61320_AtMIF1"/>
</dbReference>
<name>A0AAV6LSQ2_9ERIC</name>
<dbReference type="PANTHER" id="PTHR34145:SF68">
    <property type="entry name" value="FBD DOMAIN-CONTAINING PROTEIN"/>
    <property type="match status" value="1"/>
</dbReference>
<evidence type="ECO:0000313" key="2">
    <source>
        <dbReference type="EMBL" id="KAG5567449.1"/>
    </source>
</evidence>
<dbReference type="Proteomes" id="UP000823749">
    <property type="component" value="Chromosome 1"/>
</dbReference>
<proteinExistence type="predicted"/>
<dbReference type="InterPro" id="IPR053772">
    <property type="entry name" value="At1g61320/At1g61330-like"/>
</dbReference>
<accession>A0AAV6LSQ2</accession>
<reference evidence="2" key="1">
    <citation type="submission" date="2020-08" db="EMBL/GenBank/DDBJ databases">
        <title>Plant Genome Project.</title>
        <authorList>
            <person name="Zhang R.-G."/>
        </authorList>
    </citation>
    <scope>NUCLEOTIDE SEQUENCE</scope>
    <source>
        <strain evidence="2">WSP0</strain>
        <tissue evidence="2">Leaf</tissue>
    </source>
</reference>